<name>A0A023J7R4_PINSY</name>
<feature type="chain" id="PRO_5001523430" evidence="6">
    <location>
        <begin position="31"/>
        <end position="234"/>
    </location>
</feature>
<organism evidence="7">
    <name type="scientific">Pinus sylvestris</name>
    <name type="common">Scotch pine</name>
    <dbReference type="NCBI Taxonomy" id="3349"/>
    <lineage>
        <taxon>Eukaryota</taxon>
        <taxon>Viridiplantae</taxon>
        <taxon>Streptophyta</taxon>
        <taxon>Embryophyta</taxon>
        <taxon>Tracheophyta</taxon>
        <taxon>Spermatophyta</taxon>
        <taxon>Pinopsida</taxon>
        <taxon>Pinidae</taxon>
        <taxon>Conifers I</taxon>
        <taxon>Pinales</taxon>
        <taxon>Pinaceae</taxon>
        <taxon>Pinus</taxon>
        <taxon>Pinus subgen. Pinus</taxon>
    </lineage>
</organism>
<dbReference type="SMART" id="SM00205">
    <property type="entry name" value="THN"/>
    <property type="match status" value="1"/>
</dbReference>
<evidence type="ECO:0000256" key="2">
    <source>
        <dbReference type="ARBA" id="ARBA00022821"/>
    </source>
</evidence>
<feature type="disulfide bond" evidence="5">
    <location>
        <begin position="80"/>
        <end position="91"/>
    </location>
</feature>
<dbReference type="AlphaFoldDB" id="A0A023J7R4"/>
<evidence type="ECO:0000256" key="3">
    <source>
        <dbReference type="ARBA" id="ARBA00023157"/>
    </source>
</evidence>
<evidence type="ECO:0000313" key="7">
    <source>
        <dbReference type="EMBL" id="AHH02776.1"/>
    </source>
</evidence>
<dbReference type="Gene3D" id="2.60.110.10">
    <property type="entry name" value="Thaumatin"/>
    <property type="match status" value="1"/>
</dbReference>
<feature type="disulfide bond" evidence="5">
    <location>
        <begin position="39"/>
        <end position="233"/>
    </location>
</feature>
<dbReference type="PROSITE" id="PS51367">
    <property type="entry name" value="THAUMATIN_2"/>
    <property type="match status" value="1"/>
</dbReference>
<accession>A0A023J7R4</accession>
<keyword evidence="6" id="KW-0732">Signal</keyword>
<dbReference type="InterPro" id="IPR017949">
    <property type="entry name" value="Thaumatin_CS"/>
</dbReference>
<feature type="disulfide bond" evidence="5">
    <location>
        <begin position="96"/>
        <end position="102"/>
    </location>
</feature>
<evidence type="ECO:0000256" key="6">
    <source>
        <dbReference type="SAM" id="SignalP"/>
    </source>
</evidence>
<evidence type="ECO:0000256" key="5">
    <source>
        <dbReference type="PIRSR" id="PIRSR002703-1"/>
    </source>
</evidence>
<feature type="disulfide bond" evidence="5">
    <location>
        <begin position="160"/>
        <end position="170"/>
    </location>
</feature>
<feature type="signal peptide" evidence="6">
    <location>
        <begin position="1"/>
        <end position="30"/>
    </location>
</feature>
<reference evidence="7" key="1">
    <citation type="submission" date="2012-08" db="EMBL/GenBank/DDBJ databases">
        <title>Differences in gene expression in different tissues of Scots pine saplings in response to inoculation with Heterobasidion annosum (Fr.) Bref.</title>
        <authorList>
            <person name="Skipars V."/>
            <person name="Kjos M."/>
            <person name="Nagy N.E."/>
            <person name="Krivmane B."/>
            <person name="Rungis D.E."/>
            <person name="Fossdal C.G."/>
        </authorList>
    </citation>
    <scope>NUCLEOTIDE SEQUENCE</scope>
    <source>
        <strain evidence="7">Pr5444</strain>
        <tissue evidence="7">Needles</tissue>
    </source>
</reference>
<dbReference type="Pfam" id="PF00314">
    <property type="entry name" value="Thaumatin"/>
    <property type="match status" value="1"/>
</dbReference>
<feature type="disulfide bond" evidence="5">
    <location>
        <begin position="147"/>
        <end position="222"/>
    </location>
</feature>
<evidence type="ECO:0000256" key="4">
    <source>
        <dbReference type="ARBA" id="ARBA00023265"/>
    </source>
</evidence>
<dbReference type="FunFam" id="2.60.110.10:FF:000003">
    <property type="entry name" value="Thaumatin I"/>
    <property type="match status" value="1"/>
</dbReference>
<keyword evidence="4" id="KW-0568">Pathogenesis-related protein</keyword>
<dbReference type="InterPro" id="IPR001938">
    <property type="entry name" value="Thaumatin"/>
</dbReference>
<sequence length="234" mass="24601">MGRRTCAGSLWITAIVTLLALNVYLQGIEGATMTVKNQCSYTVWAAGSPGGGKQLGQGETWSFDVPAGTTGGRIWGRTGCSFDAGSGTGSCTTGDCGGLLNCQGYGSVPATLFEYGLNKYQNQDFYDISLVDGFNIPLSVTPSDSSCKVIGCTTDINAVCPAELKVTDGCKSACAEFNTPQYCCTGDYENNCSPTNYSQFFKGQCPQAYSYAKDDATSTFTCPSGANYNVVFCG</sequence>
<dbReference type="PIRSF" id="PIRSF002703">
    <property type="entry name" value="Thaumatin"/>
    <property type="match status" value="1"/>
</dbReference>
<dbReference type="PROSITE" id="PS00316">
    <property type="entry name" value="THAUMATIN_1"/>
    <property type="match status" value="1"/>
</dbReference>
<protein>
    <submittedName>
        <fullName evidence="7">Thaumatin-like protein</fullName>
    </submittedName>
</protein>
<dbReference type="CDD" id="cd09218">
    <property type="entry name" value="TLP-PA"/>
    <property type="match status" value="1"/>
</dbReference>
<comment type="similarity">
    <text evidence="1">Belongs to the thaumatin family.</text>
</comment>
<feature type="disulfide bond" evidence="5">
    <location>
        <begin position="184"/>
        <end position="192"/>
    </location>
</feature>
<dbReference type="EMBL" id="JX461338">
    <property type="protein sequence ID" value="AHH02776.1"/>
    <property type="molecule type" value="Genomic_DNA"/>
</dbReference>
<proteinExistence type="inferred from homology"/>
<dbReference type="SUPFAM" id="SSF49870">
    <property type="entry name" value="Osmotin, thaumatin-like protein"/>
    <property type="match status" value="1"/>
</dbReference>
<feature type="disulfide bond" evidence="5">
    <location>
        <begin position="174"/>
        <end position="183"/>
    </location>
</feature>
<keyword evidence="2" id="KW-0611">Plant defense</keyword>
<keyword evidence="3 5" id="KW-1015">Disulfide bond</keyword>
<evidence type="ECO:0000256" key="1">
    <source>
        <dbReference type="ARBA" id="ARBA00010607"/>
    </source>
</evidence>
<dbReference type="PRINTS" id="PR00347">
    <property type="entry name" value="THAUMATIN"/>
</dbReference>
<dbReference type="InterPro" id="IPR037176">
    <property type="entry name" value="Osmotin/thaumatin-like_sf"/>
</dbReference>
<feature type="disulfide bond" evidence="5">
    <location>
        <begin position="152"/>
        <end position="205"/>
    </location>
</feature>
<dbReference type="GO" id="GO:0006952">
    <property type="term" value="P:defense response"/>
    <property type="evidence" value="ECO:0007669"/>
    <property type="project" value="UniProtKB-KW"/>
</dbReference>
<dbReference type="PANTHER" id="PTHR31048">
    <property type="entry name" value="OS03G0233200 PROTEIN"/>
    <property type="match status" value="1"/>
</dbReference>